<reference evidence="3" key="1">
    <citation type="submission" date="2013-02" db="EMBL/GenBank/DDBJ databases">
        <authorList>
            <person name="Hughes D."/>
        </authorList>
    </citation>
    <scope>NUCLEOTIDE SEQUENCE</scope>
    <source>
        <strain>Durham</strain>
        <strain evidence="3">NC isolate 2 -- Noor lab</strain>
    </source>
</reference>
<evidence type="ECO:0000313" key="2">
    <source>
        <dbReference type="EnsemblMetazoa" id="MESCA009493-PA"/>
    </source>
</evidence>
<reference evidence="2" key="2">
    <citation type="submission" date="2015-06" db="UniProtKB">
        <authorList>
            <consortium name="EnsemblMetazoa"/>
        </authorList>
    </citation>
    <scope>IDENTIFICATION</scope>
</reference>
<name>T1H029_MEGSC</name>
<evidence type="ECO:0000256" key="1">
    <source>
        <dbReference type="SAM" id="MobiDB-lite"/>
    </source>
</evidence>
<dbReference type="AlphaFoldDB" id="T1H029"/>
<dbReference type="EMBL" id="CAQQ02375423">
    <property type="status" value="NOT_ANNOTATED_CDS"/>
    <property type="molecule type" value="Genomic_DNA"/>
</dbReference>
<dbReference type="HOGENOM" id="CLU_932468_0_0_1"/>
<feature type="compositionally biased region" description="Basic residues" evidence="1">
    <location>
        <begin position="190"/>
        <end position="202"/>
    </location>
</feature>
<dbReference type="EnsemblMetazoa" id="MESCA009493-RA">
    <property type="protein sequence ID" value="MESCA009493-PA"/>
    <property type="gene ID" value="MESCA009493"/>
</dbReference>
<protein>
    <submittedName>
        <fullName evidence="2">Uncharacterized protein</fullName>
    </submittedName>
</protein>
<sequence>MNSIDDIAAIIGSAIADTTVPNQLDHDDGNDTRESWMDLDAWIDGNCIQQDGKLIVSQQDTLSDFILPHSPPSNNTSNNNQNSSTLQNLLTHGYMPLLQNRLQNGPPIKSEVPSSTSYCNELTSSTSISPPGSVVSTTDNIMINGRYLSNAQQSFNSLSSGGGLKPDGLCSPDLMSNYPHTTTITPSTGKTKRPRTQKKHHNQMQQQHQSAQNTNNNQMTAVSPSSVSFNANELSGLLGKEKPVHRYSVLNSDGGGGGGNNNQDNCLNSDVKLFSDSQLDTKLYSVADSCIISDQSGIA</sequence>
<organism evidence="2 3">
    <name type="scientific">Megaselia scalaris</name>
    <name type="common">Humpbacked fly</name>
    <name type="synonym">Phora scalaris</name>
    <dbReference type="NCBI Taxonomy" id="36166"/>
    <lineage>
        <taxon>Eukaryota</taxon>
        <taxon>Metazoa</taxon>
        <taxon>Ecdysozoa</taxon>
        <taxon>Arthropoda</taxon>
        <taxon>Hexapoda</taxon>
        <taxon>Insecta</taxon>
        <taxon>Pterygota</taxon>
        <taxon>Neoptera</taxon>
        <taxon>Endopterygota</taxon>
        <taxon>Diptera</taxon>
        <taxon>Brachycera</taxon>
        <taxon>Muscomorpha</taxon>
        <taxon>Platypezoidea</taxon>
        <taxon>Phoridae</taxon>
        <taxon>Megaseliini</taxon>
        <taxon>Megaselia</taxon>
    </lineage>
</organism>
<feature type="compositionally biased region" description="Low complexity" evidence="1">
    <location>
        <begin position="72"/>
        <end position="85"/>
    </location>
</feature>
<feature type="compositionally biased region" description="Low complexity" evidence="1">
    <location>
        <begin position="203"/>
        <end position="218"/>
    </location>
</feature>
<dbReference type="Proteomes" id="UP000015102">
    <property type="component" value="Unassembled WGS sequence"/>
</dbReference>
<dbReference type="STRING" id="36166.T1H029"/>
<feature type="region of interest" description="Disordered" evidence="1">
    <location>
        <begin position="169"/>
        <end position="226"/>
    </location>
</feature>
<dbReference type="EMBL" id="CAQQ02375422">
    <property type="status" value="NOT_ANNOTATED_CDS"/>
    <property type="molecule type" value="Genomic_DNA"/>
</dbReference>
<evidence type="ECO:0000313" key="3">
    <source>
        <dbReference type="Proteomes" id="UP000015102"/>
    </source>
</evidence>
<feature type="region of interest" description="Disordered" evidence="1">
    <location>
        <begin position="66"/>
        <end position="85"/>
    </location>
</feature>
<accession>T1H029</accession>
<proteinExistence type="predicted"/>
<keyword evidence="3" id="KW-1185">Reference proteome</keyword>